<dbReference type="Proteomes" id="UP001597440">
    <property type="component" value="Unassembled WGS sequence"/>
</dbReference>
<sequence>MKRISGILLLIVVLASSCKSVVHLVNLEYEYDNGGKRDTVNLQVEMGKKKKNRERDVKVVQISPDLYGIQYRIVDRLYNSIYFTHPVTLLSVSETGTSVIKPAMKYRTNSPNPN</sequence>
<dbReference type="PROSITE" id="PS51257">
    <property type="entry name" value="PROKAR_LIPOPROTEIN"/>
    <property type="match status" value="1"/>
</dbReference>
<dbReference type="EMBL" id="JBHULD010000014">
    <property type="protein sequence ID" value="MFD2554783.1"/>
    <property type="molecule type" value="Genomic_DNA"/>
</dbReference>
<reference evidence="2" key="1">
    <citation type="journal article" date="2019" name="Int. J. Syst. Evol. Microbiol.">
        <title>The Global Catalogue of Microorganisms (GCM) 10K type strain sequencing project: providing services to taxonomists for standard genome sequencing and annotation.</title>
        <authorList>
            <consortium name="The Broad Institute Genomics Platform"/>
            <consortium name="The Broad Institute Genome Sequencing Center for Infectious Disease"/>
            <person name="Wu L."/>
            <person name="Ma J."/>
        </authorList>
    </citation>
    <scope>NUCLEOTIDE SEQUENCE [LARGE SCALE GENOMIC DNA]</scope>
    <source>
        <strain evidence="2">KCTC 52298</strain>
    </source>
</reference>
<protein>
    <submittedName>
        <fullName evidence="1">Uncharacterized protein</fullName>
    </submittedName>
</protein>
<evidence type="ECO:0000313" key="2">
    <source>
        <dbReference type="Proteomes" id="UP001597440"/>
    </source>
</evidence>
<dbReference type="RefSeq" id="WP_210353172.1">
    <property type="nucleotide sequence ID" value="NZ_JAEQMU010000001.1"/>
</dbReference>
<proteinExistence type="predicted"/>
<gene>
    <name evidence="1" type="ORF">ACFSQW_10305</name>
</gene>
<comment type="caution">
    <text evidence="1">The sequence shown here is derived from an EMBL/GenBank/DDBJ whole genome shotgun (WGS) entry which is preliminary data.</text>
</comment>
<accession>A0ABW5L1Y6</accession>
<organism evidence="1 2">
    <name type="scientific">Sphingobacterium tabacisoli</name>
    <dbReference type="NCBI Taxonomy" id="2044855"/>
    <lineage>
        <taxon>Bacteria</taxon>
        <taxon>Pseudomonadati</taxon>
        <taxon>Bacteroidota</taxon>
        <taxon>Sphingobacteriia</taxon>
        <taxon>Sphingobacteriales</taxon>
        <taxon>Sphingobacteriaceae</taxon>
        <taxon>Sphingobacterium</taxon>
    </lineage>
</organism>
<evidence type="ECO:0000313" key="1">
    <source>
        <dbReference type="EMBL" id="MFD2554783.1"/>
    </source>
</evidence>
<name>A0ABW5L1Y6_9SPHI</name>
<keyword evidence="2" id="KW-1185">Reference proteome</keyword>